<evidence type="ECO:0000256" key="1">
    <source>
        <dbReference type="SAM" id="MobiDB-lite"/>
    </source>
</evidence>
<accession>A0A1L3ZZQ6</accession>
<name>A0A1L3ZZQ6_9SPHN</name>
<sequence>MESQLQTVDWSAISDYQTGLREPSRPPSKGGNTAALHGHSIKIGDTWYSFLALGAQKWVFASDTVAFDWAWDVSGKYRNIVKESIRTLGKNGVPVVRGNRGSKPMLRTAQTRLPARRSEWED</sequence>
<dbReference type="KEGG" id="sphj:BSL82_12000"/>
<evidence type="ECO:0000313" key="2">
    <source>
        <dbReference type="EMBL" id="API61118.1"/>
    </source>
</evidence>
<dbReference type="OrthoDB" id="8450309at2"/>
<dbReference type="EMBL" id="CP018221">
    <property type="protein sequence ID" value="API61118.1"/>
    <property type="molecule type" value="Genomic_DNA"/>
</dbReference>
<feature type="region of interest" description="Disordered" evidence="1">
    <location>
        <begin position="16"/>
        <end position="36"/>
    </location>
</feature>
<dbReference type="AlphaFoldDB" id="A0A1L3ZZQ6"/>
<evidence type="ECO:0000313" key="3">
    <source>
        <dbReference type="Proteomes" id="UP000182063"/>
    </source>
</evidence>
<gene>
    <name evidence="2" type="ORF">BSL82_12000</name>
</gene>
<proteinExistence type="predicted"/>
<reference evidence="3" key="1">
    <citation type="submission" date="2016-11" db="EMBL/GenBank/DDBJ databases">
        <title>Complete Genome Sequence of alachlor-degrading Sphingomonas sp. strain JJ-A5.</title>
        <authorList>
            <person name="Lee H."/>
            <person name="Ka J.-O."/>
        </authorList>
    </citation>
    <scope>NUCLEOTIDE SEQUENCE [LARGE SCALE GENOMIC DNA]</scope>
    <source>
        <strain evidence="3">JJ-A5</strain>
    </source>
</reference>
<keyword evidence="3" id="KW-1185">Reference proteome</keyword>
<protein>
    <submittedName>
        <fullName evidence="2">Uncharacterized protein</fullName>
    </submittedName>
</protein>
<dbReference type="Proteomes" id="UP000182063">
    <property type="component" value="Chromosome"/>
</dbReference>
<organism evidence="2 3">
    <name type="scientific">Tardibacter chloracetimidivorans</name>
    <dbReference type="NCBI Taxonomy" id="1921510"/>
    <lineage>
        <taxon>Bacteria</taxon>
        <taxon>Pseudomonadati</taxon>
        <taxon>Pseudomonadota</taxon>
        <taxon>Alphaproteobacteria</taxon>
        <taxon>Sphingomonadales</taxon>
        <taxon>Sphingomonadaceae</taxon>
        <taxon>Tardibacter</taxon>
    </lineage>
</organism>